<protein>
    <submittedName>
        <fullName evidence="2">Sialoadhesin-like</fullName>
    </submittedName>
</protein>
<proteinExistence type="predicted"/>
<dbReference type="Proteomes" id="UP000000437">
    <property type="component" value="Chromosome 15"/>
</dbReference>
<name>A0AC58HDM0_DANRE</name>
<dbReference type="RefSeq" id="XP_073780078.1">
    <property type="nucleotide sequence ID" value="XM_073923977.1"/>
</dbReference>
<gene>
    <name evidence="2" type="primary">LOC141377909</name>
</gene>
<evidence type="ECO:0000313" key="2">
    <source>
        <dbReference type="RefSeq" id="XP_073780078.1"/>
    </source>
</evidence>
<organism evidence="1 2">
    <name type="scientific">Danio rerio</name>
    <name type="common">Zebrafish</name>
    <name type="synonym">Brachydanio rerio</name>
    <dbReference type="NCBI Taxonomy" id="7955"/>
    <lineage>
        <taxon>Eukaryota</taxon>
        <taxon>Metazoa</taxon>
        <taxon>Chordata</taxon>
        <taxon>Craniata</taxon>
        <taxon>Vertebrata</taxon>
        <taxon>Euteleostomi</taxon>
        <taxon>Actinopterygii</taxon>
        <taxon>Neopterygii</taxon>
        <taxon>Teleostei</taxon>
        <taxon>Ostariophysi</taxon>
        <taxon>Cypriniformes</taxon>
        <taxon>Danionidae</taxon>
        <taxon>Danioninae</taxon>
        <taxon>Danio</taxon>
    </lineage>
</organism>
<accession>A0AC58HDM0</accession>
<reference evidence="2" key="1">
    <citation type="submission" date="2025-08" db="UniProtKB">
        <authorList>
            <consortium name="RefSeq"/>
        </authorList>
    </citation>
    <scope>IDENTIFICATION</scope>
    <source>
        <strain evidence="2">Tuebingen</strain>
        <tissue evidence="2">Fibroblasts and whole tissue</tissue>
    </source>
</reference>
<evidence type="ECO:0000313" key="1">
    <source>
        <dbReference type="Proteomes" id="UP000000437"/>
    </source>
</evidence>
<sequence>MKAALLLHLLLQGVLLFGALGVQVRMPKTIHGLKGSCLVIPCSFNFRPNAPKNLRVVWYQWVHRGYPLVYDPLEENKVIDKFRGKTDLYGNSSGDCSLLIRNLEQSHHGEKLYTEINLNKLYEVTSTVFVNTHPQLPSISISGGEKMGDKITVTCSASHTCPYSKPNITLNGVEGFDEISEECNEDGQCRITLTHTGVVKTENTVFECSVTHHGGINTSAAKDKSALCVHQSITIEPEIADVTEGVAQNFNCTVHHSCQKENPTITWNYENMQVSERKKTLSGSDRVAYSTITVLGAKADHGKKLICSAEFLGGNITEIVVLHVSSVKMIIRLKTIGLYIVTPSLVFIFTCILVGVIICKKHHRPKNESAVYENNPLSKPHTPSSKRHPKSHSSKDNEDLYINLEDISMYGNV</sequence>
<keyword evidence="1" id="KW-1185">Reference proteome</keyword>